<dbReference type="GO" id="GO:0055085">
    <property type="term" value="P:transmembrane transport"/>
    <property type="evidence" value="ECO:0007669"/>
    <property type="project" value="InterPro"/>
</dbReference>
<dbReference type="PROSITE" id="PS50928">
    <property type="entry name" value="ABC_TM1"/>
    <property type="match status" value="1"/>
</dbReference>
<keyword evidence="3" id="KW-1003">Cell membrane</keyword>
<dbReference type="RefSeq" id="WP_094364898.1">
    <property type="nucleotide sequence ID" value="NZ_NMVQ01000043.1"/>
</dbReference>
<reference evidence="10 11" key="1">
    <citation type="submission" date="2017-07" db="EMBL/GenBank/DDBJ databases">
        <title>Draft whole genome sequences of clinical Proprionibacteriaceae strains.</title>
        <authorList>
            <person name="Bernier A.-M."/>
            <person name="Bernard K."/>
            <person name="Domingo M.-C."/>
        </authorList>
    </citation>
    <scope>NUCLEOTIDE SEQUENCE [LARGE SCALE GENOMIC DNA]</scope>
    <source>
        <strain evidence="10 11">NML 130396</strain>
    </source>
</reference>
<evidence type="ECO:0000256" key="8">
    <source>
        <dbReference type="SAM" id="MobiDB-lite"/>
    </source>
</evidence>
<dbReference type="GO" id="GO:0005886">
    <property type="term" value="C:plasma membrane"/>
    <property type="evidence" value="ECO:0007669"/>
    <property type="project" value="UniProtKB-SubCell"/>
</dbReference>
<feature type="transmembrane region" description="Helical" evidence="7">
    <location>
        <begin position="241"/>
        <end position="258"/>
    </location>
</feature>
<organism evidence="10 11">
    <name type="scientific">Enemella dayhoffiae</name>
    <dbReference type="NCBI Taxonomy" id="2016507"/>
    <lineage>
        <taxon>Bacteria</taxon>
        <taxon>Bacillati</taxon>
        <taxon>Actinomycetota</taxon>
        <taxon>Actinomycetes</taxon>
        <taxon>Propionibacteriales</taxon>
        <taxon>Propionibacteriaceae</taxon>
        <taxon>Enemella</taxon>
    </lineage>
</organism>
<dbReference type="Pfam" id="PF00528">
    <property type="entry name" value="BPD_transp_1"/>
    <property type="match status" value="1"/>
</dbReference>
<evidence type="ECO:0000259" key="9">
    <source>
        <dbReference type="PROSITE" id="PS50928"/>
    </source>
</evidence>
<evidence type="ECO:0000313" key="11">
    <source>
        <dbReference type="Proteomes" id="UP000216311"/>
    </source>
</evidence>
<evidence type="ECO:0000313" key="10">
    <source>
        <dbReference type="EMBL" id="OYO18665.1"/>
    </source>
</evidence>
<comment type="caution">
    <text evidence="10">The sequence shown here is derived from an EMBL/GenBank/DDBJ whole genome shotgun (WGS) entry which is preliminary data.</text>
</comment>
<keyword evidence="4 7" id="KW-0812">Transmembrane</keyword>
<feature type="transmembrane region" description="Helical" evidence="7">
    <location>
        <begin position="296"/>
        <end position="318"/>
    </location>
</feature>
<dbReference type="InterPro" id="IPR035906">
    <property type="entry name" value="MetI-like_sf"/>
</dbReference>
<dbReference type="Gene3D" id="1.10.3720.10">
    <property type="entry name" value="MetI-like"/>
    <property type="match status" value="1"/>
</dbReference>
<dbReference type="PANTHER" id="PTHR30193:SF41">
    <property type="entry name" value="DIACETYLCHITOBIOSE UPTAKE SYSTEM PERMEASE PROTEIN NGCF"/>
    <property type="match status" value="1"/>
</dbReference>
<sequence length="325" mass="35783">MPADENPGPGSRGGATSSAPASRADGGSENRRIKRHHLSGKAVAPYLFVLPNMLVFIAFTIIPAGYMFNMSLFDSKNGRTFEPVGFGNFTEIATDGEFARILWQTAIFTVFFVVLTVVFATLFAVLLNDQFRGRTFFRAVLFLPSLLSAVVIGLIWGWMFERSNGLINVVGSSFGLPEIPWLVNENLALGVVIFVGLWMHTGFYTLIVLAGLQGIDPNVYEAARVDGASTMQRFFRITWPLLRPTTLVVLILSTISGFQSFDFIWTLTGGGPVGSTTLIVQYIYEKGFSTPSRYGLAAAGGVVLFFIVFVLTMFNFWYGRRKEAA</sequence>
<accession>A0A255GS57</accession>
<dbReference type="InterPro" id="IPR051393">
    <property type="entry name" value="ABC_transporter_permease"/>
</dbReference>
<feature type="transmembrane region" description="Helical" evidence="7">
    <location>
        <begin position="101"/>
        <end position="127"/>
    </location>
</feature>
<dbReference type="AlphaFoldDB" id="A0A255GS57"/>
<protein>
    <submittedName>
        <fullName evidence="10">Sugar ABC transporter permease</fullName>
    </submittedName>
</protein>
<proteinExistence type="inferred from homology"/>
<dbReference type="InterPro" id="IPR000515">
    <property type="entry name" value="MetI-like"/>
</dbReference>
<comment type="subcellular location">
    <subcellularLocation>
        <location evidence="1 7">Cell membrane</location>
        <topology evidence="1 7">Multi-pass membrane protein</topology>
    </subcellularLocation>
</comment>
<name>A0A255GS57_9ACTN</name>
<evidence type="ECO:0000256" key="5">
    <source>
        <dbReference type="ARBA" id="ARBA00022989"/>
    </source>
</evidence>
<dbReference type="OrthoDB" id="9804439at2"/>
<evidence type="ECO:0000256" key="7">
    <source>
        <dbReference type="RuleBase" id="RU363032"/>
    </source>
</evidence>
<dbReference type="SUPFAM" id="SSF161098">
    <property type="entry name" value="MetI-like"/>
    <property type="match status" value="1"/>
</dbReference>
<feature type="transmembrane region" description="Helical" evidence="7">
    <location>
        <begin position="43"/>
        <end position="68"/>
    </location>
</feature>
<evidence type="ECO:0000256" key="1">
    <source>
        <dbReference type="ARBA" id="ARBA00004651"/>
    </source>
</evidence>
<dbReference type="CDD" id="cd06261">
    <property type="entry name" value="TM_PBP2"/>
    <property type="match status" value="1"/>
</dbReference>
<feature type="region of interest" description="Disordered" evidence="8">
    <location>
        <begin position="1"/>
        <end position="30"/>
    </location>
</feature>
<feature type="transmembrane region" description="Helical" evidence="7">
    <location>
        <begin position="139"/>
        <end position="159"/>
    </location>
</feature>
<keyword evidence="2 7" id="KW-0813">Transport</keyword>
<evidence type="ECO:0000256" key="6">
    <source>
        <dbReference type="ARBA" id="ARBA00023136"/>
    </source>
</evidence>
<dbReference type="PANTHER" id="PTHR30193">
    <property type="entry name" value="ABC TRANSPORTER PERMEASE PROTEIN"/>
    <property type="match status" value="1"/>
</dbReference>
<feature type="transmembrane region" description="Helical" evidence="7">
    <location>
        <begin position="187"/>
        <end position="212"/>
    </location>
</feature>
<evidence type="ECO:0000256" key="4">
    <source>
        <dbReference type="ARBA" id="ARBA00022692"/>
    </source>
</evidence>
<comment type="similarity">
    <text evidence="7">Belongs to the binding-protein-dependent transport system permease family.</text>
</comment>
<keyword evidence="6 7" id="KW-0472">Membrane</keyword>
<keyword evidence="11" id="KW-1185">Reference proteome</keyword>
<keyword evidence="5 7" id="KW-1133">Transmembrane helix</keyword>
<gene>
    <name evidence="10" type="ORF">CGZ93_14700</name>
</gene>
<feature type="domain" description="ABC transmembrane type-1" evidence="9">
    <location>
        <begin position="102"/>
        <end position="315"/>
    </location>
</feature>
<dbReference type="EMBL" id="NMVQ01000043">
    <property type="protein sequence ID" value="OYO18665.1"/>
    <property type="molecule type" value="Genomic_DNA"/>
</dbReference>
<evidence type="ECO:0000256" key="3">
    <source>
        <dbReference type="ARBA" id="ARBA00022475"/>
    </source>
</evidence>
<dbReference type="Proteomes" id="UP000216311">
    <property type="component" value="Unassembled WGS sequence"/>
</dbReference>
<evidence type="ECO:0000256" key="2">
    <source>
        <dbReference type="ARBA" id="ARBA00022448"/>
    </source>
</evidence>